<sequence length="172" mass="19865">MARLITYFLFLITVFISSNIIGQNQTISPCSGEKYSQFDFWEGSWNVYNTQNKLIGTNKLIKMQNNCVMQENWESKTSQSRGTSYNYYNKTDDSWNQVWVDNSGFSLVLKGNLVDGKMILKSDLIKTNKGNYINKITWSKNDDGSVTQVWEYINEQGKVISEAFRGIYKKAI</sequence>
<organism evidence="1 2">
    <name type="scientific">Polaribacter marinivivus</name>
    <dbReference type="NCBI Taxonomy" id="1524260"/>
    <lineage>
        <taxon>Bacteria</taxon>
        <taxon>Pseudomonadati</taxon>
        <taxon>Bacteroidota</taxon>
        <taxon>Flavobacteriia</taxon>
        <taxon>Flavobacteriales</taxon>
        <taxon>Flavobacteriaceae</taxon>
    </lineage>
</organism>
<name>A0ABV8RAE0_9FLAO</name>
<dbReference type="RefSeq" id="WP_377408795.1">
    <property type="nucleotide sequence ID" value="NZ_JBHSCY010000001.1"/>
</dbReference>
<accession>A0ABV8RAE0</accession>
<evidence type="ECO:0008006" key="3">
    <source>
        <dbReference type="Google" id="ProtNLM"/>
    </source>
</evidence>
<dbReference type="Proteomes" id="UP001595826">
    <property type="component" value="Unassembled WGS sequence"/>
</dbReference>
<proteinExistence type="predicted"/>
<gene>
    <name evidence="1" type="ORF">ACFOWD_05550</name>
</gene>
<reference evidence="2" key="1">
    <citation type="journal article" date="2019" name="Int. J. Syst. Evol. Microbiol.">
        <title>The Global Catalogue of Microorganisms (GCM) 10K type strain sequencing project: providing services to taxonomists for standard genome sequencing and annotation.</title>
        <authorList>
            <consortium name="The Broad Institute Genomics Platform"/>
            <consortium name="The Broad Institute Genome Sequencing Center for Infectious Disease"/>
            <person name="Wu L."/>
            <person name="Ma J."/>
        </authorList>
    </citation>
    <scope>NUCLEOTIDE SEQUENCE [LARGE SCALE GENOMIC DNA]</scope>
    <source>
        <strain evidence="2">CECT 8655</strain>
    </source>
</reference>
<keyword evidence="2" id="KW-1185">Reference proteome</keyword>
<dbReference type="EMBL" id="JBHSCY010000001">
    <property type="protein sequence ID" value="MFC4268364.1"/>
    <property type="molecule type" value="Genomic_DNA"/>
</dbReference>
<comment type="caution">
    <text evidence="1">The sequence shown here is derived from an EMBL/GenBank/DDBJ whole genome shotgun (WGS) entry which is preliminary data.</text>
</comment>
<evidence type="ECO:0000313" key="2">
    <source>
        <dbReference type="Proteomes" id="UP001595826"/>
    </source>
</evidence>
<evidence type="ECO:0000313" key="1">
    <source>
        <dbReference type="EMBL" id="MFC4268364.1"/>
    </source>
</evidence>
<protein>
    <recommendedName>
        <fullName evidence="3">Ricin B lectin domain-containing protein</fullName>
    </recommendedName>
</protein>